<gene>
    <name evidence="6" type="ORF">V473_08695</name>
</gene>
<sequence>MDREGHDAGHGIMAATADRVLGVLDLFSGDQAEWTVEEAADALQLPVSTAYRYFRSLSKSELIVAYAAGRYVLGPAIIQLDRQLRLNDPFITAAQPEMARLAAVIGGNAVVMLARLYHDKVICVHQEEVGTLGGVSYQRGRPMPLDRGAASKVILANINAKMMRGLPGLTQGQASSDQRPVDPDLRARLRQIRQQGFAVTEGEIDEGKRGIAVPVFRADQSLEGSLSLVMEQSRPDQAATIEALINARKAIEATIAIRATIIPADTCEYEQGS</sequence>
<dbReference type="PROSITE" id="PS51077">
    <property type="entry name" value="HTH_ICLR"/>
    <property type="match status" value="1"/>
</dbReference>
<keyword evidence="2" id="KW-0238">DNA-binding</keyword>
<dbReference type="SMART" id="SM00346">
    <property type="entry name" value="HTH_ICLR"/>
    <property type="match status" value="1"/>
</dbReference>
<feature type="domain" description="IclR-ED" evidence="5">
    <location>
        <begin position="76"/>
        <end position="263"/>
    </location>
</feature>
<dbReference type="EMBL" id="JACT01000001">
    <property type="protein sequence ID" value="KMS58215.1"/>
    <property type="molecule type" value="Genomic_DNA"/>
</dbReference>
<dbReference type="SUPFAM" id="SSF55781">
    <property type="entry name" value="GAF domain-like"/>
    <property type="match status" value="1"/>
</dbReference>
<organism evidence="6 7">
    <name type="scientific">Sphingobium cupriresistens LL01</name>
    <dbReference type="NCBI Taxonomy" id="1420583"/>
    <lineage>
        <taxon>Bacteria</taxon>
        <taxon>Pseudomonadati</taxon>
        <taxon>Pseudomonadota</taxon>
        <taxon>Alphaproteobacteria</taxon>
        <taxon>Sphingomonadales</taxon>
        <taxon>Sphingomonadaceae</taxon>
        <taxon>Sphingobium</taxon>
    </lineage>
</organism>
<evidence type="ECO:0000259" key="5">
    <source>
        <dbReference type="PROSITE" id="PS51078"/>
    </source>
</evidence>
<keyword evidence="3" id="KW-0804">Transcription</keyword>
<evidence type="ECO:0000256" key="3">
    <source>
        <dbReference type="ARBA" id="ARBA00023163"/>
    </source>
</evidence>
<keyword evidence="7" id="KW-1185">Reference proteome</keyword>
<dbReference type="Proteomes" id="UP000052232">
    <property type="component" value="Unassembled WGS sequence"/>
</dbReference>
<protein>
    <submittedName>
        <fullName evidence="6">IclR family transcriptional regulator</fullName>
    </submittedName>
</protein>
<dbReference type="GO" id="GO:0003677">
    <property type="term" value="F:DNA binding"/>
    <property type="evidence" value="ECO:0007669"/>
    <property type="project" value="UniProtKB-KW"/>
</dbReference>
<keyword evidence="1" id="KW-0805">Transcription regulation</keyword>
<dbReference type="GO" id="GO:0003700">
    <property type="term" value="F:DNA-binding transcription factor activity"/>
    <property type="evidence" value="ECO:0007669"/>
    <property type="project" value="TreeGrafter"/>
</dbReference>
<dbReference type="AlphaFoldDB" id="A0A0J8AVI0"/>
<dbReference type="Pfam" id="PF09339">
    <property type="entry name" value="HTH_IclR"/>
    <property type="match status" value="1"/>
</dbReference>
<name>A0A0J8AVI0_9SPHN</name>
<evidence type="ECO:0000256" key="2">
    <source>
        <dbReference type="ARBA" id="ARBA00023125"/>
    </source>
</evidence>
<evidence type="ECO:0000313" key="6">
    <source>
        <dbReference type="EMBL" id="KMS58215.1"/>
    </source>
</evidence>
<dbReference type="PROSITE" id="PS51078">
    <property type="entry name" value="ICLR_ED"/>
    <property type="match status" value="1"/>
</dbReference>
<evidence type="ECO:0000313" key="7">
    <source>
        <dbReference type="Proteomes" id="UP000052232"/>
    </source>
</evidence>
<dbReference type="InterPro" id="IPR050707">
    <property type="entry name" value="HTH_MetabolicPath_Reg"/>
</dbReference>
<accession>A0A0J8AVI0</accession>
<dbReference type="PANTHER" id="PTHR30136:SF24">
    <property type="entry name" value="HTH-TYPE TRANSCRIPTIONAL REPRESSOR ALLR"/>
    <property type="match status" value="1"/>
</dbReference>
<dbReference type="STRING" id="1420583.V473_08695"/>
<dbReference type="InterPro" id="IPR005471">
    <property type="entry name" value="Tscrpt_reg_IclR_N"/>
</dbReference>
<dbReference type="Gene3D" id="1.10.10.10">
    <property type="entry name" value="Winged helix-like DNA-binding domain superfamily/Winged helix DNA-binding domain"/>
    <property type="match status" value="1"/>
</dbReference>
<dbReference type="PATRIC" id="fig|1420583.3.peg.1747"/>
<dbReference type="Pfam" id="PF01614">
    <property type="entry name" value="IclR_C"/>
    <property type="match status" value="1"/>
</dbReference>
<dbReference type="PANTHER" id="PTHR30136">
    <property type="entry name" value="HELIX-TURN-HELIX TRANSCRIPTIONAL REGULATOR, ICLR FAMILY"/>
    <property type="match status" value="1"/>
</dbReference>
<evidence type="ECO:0000259" key="4">
    <source>
        <dbReference type="PROSITE" id="PS51077"/>
    </source>
</evidence>
<proteinExistence type="predicted"/>
<feature type="domain" description="HTH iclR-type" evidence="4">
    <location>
        <begin position="14"/>
        <end position="75"/>
    </location>
</feature>
<reference evidence="6 7" key="1">
    <citation type="journal article" date="2015" name="G3 (Bethesda)">
        <title>Insights into Ongoing Evolution of the Hexachlorocyclohexane Catabolic Pathway from Comparative Genomics of Ten Sphingomonadaceae Strains.</title>
        <authorList>
            <person name="Pearce S.L."/>
            <person name="Oakeshott J.G."/>
            <person name="Pandey G."/>
        </authorList>
    </citation>
    <scope>NUCLEOTIDE SEQUENCE [LARGE SCALE GENOMIC DNA]</scope>
    <source>
        <strain evidence="6 7">LL01</strain>
    </source>
</reference>
<evidence type="ECO:0000256" key="1">
    <source>
        <dbReference type="ARBA" id="ARBA00023015"/>
    </source>
</evidence>
<dbReference type="InterPro" id="IPR036390">
    <property type="entry name" value="WH_DNA-bd_sf"/>
</dbReference>
<comment type="caution">
    <text evidence="6">The sequence shown here is derived from an EMBL/GenBank/DDBJ whole genome shotgun (WGS) entry which is preliminary data.</text>
</comment>
<dbReference type="InterPro" id="IPR029016">
    <property type="entry name" value="GAF-like_dom_sf"/>
</dbReference>
<dbReference type="GO" id="GO:0045892">
    <property type="term" value="P:negative regulation of DNA-templated transcription"/>
    <property type="evidence" value="ECO:0007669"/>
    <property type="project" value="TreeGrafter"/>
</dbReference>
<dbReference type="SUPFAM" id="SSF46785">
    <property type="entry name" value="Winged helix' DNA-binding domain"/>
    <property type="match status" value="1"/>
</dbReference>
<dbReference type="InterPro" id="IPR036388">
    <property type="entry name" value="WH-like_DNA-bd_sf"/>
</dbReference>
<dbReference type="InterPro" id="IPR014757">
    <property type="entry name" value="Tscrpt_reg_IclR_C"/>
</dbReference>
<dbReference type="Gene3D" id="3.30.450.40">
    <property type="match status" value="1"/>
</dbReference>